<dbReference type="PROSITE" id="PS50931">
    <property type="entry name" value="HTH_LYSR"/>
    <property type="match status" value="1"/>
</dbReference>
<dbReference type="STRING" id="1842532.A7E78_13430"/>
<dbReference type="GO" id="GO:0003700">
    <property type="term" value="F:DNA-binding transcription factor activity"/>
    <property type="evidence" value="ECO:0007669"/>
    <property type="project" value="InterPro"/>
</dbReference>
<sequence length="306" mass="34498">MEHYQLKSFLTVACEQNLTRAAAVLHISQSALSTQIKLLEEELGLRLFKRTSRGMLLTEQGRQLLARAQDVLEAADKLQQQANVLARGNTVSVTIGLNTDPNFLRVSAINQRYSQLHGNTNVIFHLCQSIDTTQRLRHGQIDLGFFYGDNREPDIEQTVISQVRTCVVIPTQLLSDDPIMSWSEVSALPWIWVENLPFFAVLQQSLGDYRTLPNKAVTAIDEQIVRELVLAGQGVAIMREDEARPLVESGQVKIWNKGWGEIPLCLGWLANNREAPRVKAALEVIRYIWRKPPSMGDGELADKCWI</sequence>
<dbReference type="AlphaFoldDB" id="A0A1L3GS16"/>
<keyword evidence="2" id="KW-0805">Transcription regulation</keyword>
<keyword evidence="7" id="KW-1185">Reference proteome</keyword>
<dbReference type="PRINTS" id="PR00039">
    <property type="entry name" value="HTHLYSR"/>
</dbReference>
<dbReference type="InterPro" id="IPR005119">
    <property type="entry name" value="LysR_subst-bd"/>
</dbReference>
<feature type="domain" description="HTH lysR-type" evidence="5">
    <location>
        <begin position="1"/>
        <end position="58"/>
    </location>
</feature>
<organism evidence="6 7">
    <name type="scientific">Syntrophotalea acetylenivorans</name>
    <dbReference type="NCBI Taxonomy" id="1842532"/>
    <lineage>
        <taxon>Bacteria</taxon>
        <taxon>Pseudomonadati</taxon>
        <taxon>Thermodesulfobacteriota</taxon>
        <taxon>Desulfuromonadia</taxon>
        <taxon>Desulfuromonadales</taxon>
        <taxon>Syntrophotaleaceae</taxon>
        <taxon>Syntrophotalea</taxon>
    </lineage>
</organism>
<dbReference type="InterPro" id="IPR050950">
    <property type="entry name" value="HTH-type_LysR_regulators"/>
</dbReference>
<keyword evidence="4" id="KW-0804">Transcription</keyword>
<dbReference type="Proteomes" id="UP000182517">
    <property type="component" value="Chromosome"/>
</dbReference>
<evidence type="ECO:0000256" key="2">
    <source>
        <dbReference type="ARBA" id="ARBA00023015"/>
    </source>
</evidence>
<dbReference type="Pfam" id="PF00126">
    <property type="entry name" value="HTH_1"/>
    <property type="match status" value="1"/>
</dbReference>
<dbReference type="CDD" id="cd05466">
    <property type="entry name" value="PBP2_LTTR_substrate"/>
    <property type="match status" value="1"/>
</dbReference>
<dbReference type="Pfam" id="PF03466">
    <property type="entry name" value="LysR_substrate"/>
    <property type="match status" value="1"/>
</dbReference>
<evidence type="ECO:0000313" key="6">
    <source>
        <dbReference type="EMBL" id="APG28746.1"/>
    </source>
</evidence>
<protein>
    <recommendedName>
        <fullName evidence="5">HTH lysR-type domain-containing protein</fullName>
    </recommendedName>
</protein>
<dbReference type="InterPro" id="IPR036388">
    <property type="entry name" value="WH-like_DNA-bd_sf"/>
</dbReference>
<evidence type="ECO:0000259" key="5">
    <source>
        <dbReference type="PROSITE" id="PS50931"/>
    </source>
</evidence>
<dbReference type="PANTHER" id="PTHR30419">
    <property type="entry name" value="HTH-TYPE TRANSCRIPTIONAL REGULATOR YBHD"/>
    <property type="match status" value="1"/>
</dbReference>
<gene>
    <name evidence="6" type="ORF">A7E78_13430</name>
</gene>
<dbReference type="GO" id="GO:0005829">
    <property type="term" value="C:cytosol"/>
    <property type="evidence" value="ECO:0007669"/>
    <property type="project" value="TreeGrafter"/>
</dbReference>
<dbReference type="OrthoDB" id="5444209at2"/>
<comment type="similarity">
    <text evidence="1">Belongs to the LysR transcriptional regulatory family.</text>
</comment>
<dbReference type="InterPro" id="IPR000847">
    <property type="entry name" value="LysR_HTH_N"/>
</dbReference>
<evidence type="ECO:0000256" key="3">
    <source>
        <dbReference type="ARBA" id="ARBA00023125"/>
    </source>
</evidence>
<dbReference type="EMBL" id="CP015519">
    <property type="protein sequence ID" value="APG28746.1"/>
    <property type="molecule type" value="Genomic_DNA"/>
</dbReference>
<accession>A0A1L3GS16</accession>
<keyword evidence="3" id="KW-0238">DNA-binding</keyword>
<dbReference type="RefSeq" id="WP_072284770.1">
    <property type="nucleotide sequence ID" value="NZ_CP015519.1"/>
</dbReference>
<dbReference type="GO" id="GO:0003677">
    <property type="term" value="F:DNA binding"/>
    <property type="evidence" value="ECO:0007669"/>
    <property type="project" value="UniProtKB-KW"/>
</dbReference>
<evidence type="ECO:0000256" key="4">
    <source>
        <dbReference type="ARBA" id="ARBA00023163"/>
    </source>
</evidence>
<name>A0A1L3GS16_9BACT</name>
<dbReference type="KEGG" id="pef:A7E78_13430"/>
<dbReference type="SUPFAM" id="SSF53850">
    <property type="entry name" value="Periplasmic binding protein-like II"/>
    <property type="match status" value="1"/>
</dbReference>
<reference evidence="6 7" key="1">
    <citation type="journal article" date="2017" name="Genome Announc.">
        <title>Complete Genome Sequences of Two Acetylene-Fermenting Pelobacter acetylenicus Strains.</title>
        <authorList>
            <person name="Sutton J.M."/>
            <person name="Baesman S.M."/>
            <person name="Fierst J.L."/>
            <person name="Poret-Peterson A.T."/>
            <person name="Oremland R.S."/>
            <person name="Dunlap D.S."/>
            <person name="Akob D.M."/>
        </authorList>
    </citation>
    <scope>NUCLEOTIDE SEQUENCE [LARGE SCALE GENOMIC DNA]</scope>
    <source>
        <strain evidence="6 7">SFB93</strain>
    </source>
</reference>
<dbReference type="FunFam" id="1.10.10.10:FF:000001">
    <property type="entry name" value="LysR family transcriptional regulator"/>
    <property type="match status" value="1"/>
</dbReference>
<dbReference type="Gene3D" id="1.10.10.10">
    <property type="entry name" value="Winged helix-like DNA-binding domain superfamily/Winged helix DNA-binding domain"/>
    <property type="match status" value="1"/>
</dbReference>
<dbReference type="SUPFAM" id="SSF46785">
    <property type="entry name" value="Winged helix' DNA-binding domain"/>
    <property type="match status" value="1"/>
</dbReference>
<evidence type="ECO:0000313" key="7">
    <source>
        <dbReference type="Proteomes" id="UP000182517"/>
    </source>
</evidence>
<evidence type="ECO:0000256" key="1">
    <source>
        <dbReference type="ARBA" id="ARBA00009437"/>
    </source>
</evidence>
<dbReference type="InterPro" id="IPR036390">
    <property type="entry name" value="WH_DNA-bd_sf"/>
</dbReference>
<proteinExistence type="inferred from homology"/>
<dbReference type="Gene3D" id="3.40.190.10">
    <property type="entry name" value="Periplasmic binding protein-like II"/>
    <property type="match status" value="2"/>
</dbReference>